<dbReference type="SUPFAM" id="SSF46785">
    <property type="entry name" value="Winged helix' DNA-binding domain"/>
    <property type="match status" value="1"/>
</dbReference>
<dbReference type="PRINTS" id="PR00035">
    <property type="entry name" value="HTHGNTR"/>
</dbReference>
<dbReference type="CDD" id="cd07377">
    <property type="entry name" value="WHTH_GntR"/>
    <property type="match status" value="1"/>
</dbReference>
<comment type="caution">
    <text evidence="5">The sequence shown here is derived from an EMBL/GenBank/DDBJ whole genome shotgun (WGS) entry which is preliminary data.</text>
</comment>
<dbReference type="InterPro" id="IPR008920">
    <property type="entry name" value="TF_FadR/GntR_C"/>
</dbReference>
<dbReference type="OrthoDB" id="5182935at2"/>
<dbReference type="Gene3D" id="1.20.120.530">
    <property type="entry name" value="GntR ligand-binding domain-like"/>
    <property type="match status" value="1"/>
</dbReference>
<evidence type="ECO:0000313" key="5">
    <source>
        <dbReference type="EMBL" id="GES23897.1"/>
    </source>
</evidence>
<dbReference type="PANTHER" id="PTHR43537">
    <property type="entry name" value="TRANSCRIPTIONAL REGULATOR, GNTR FAMILY"/>
    <property type="match status" value="1"/>
</dbReference>
<evidence type="ECO:0000259" key="4">
    <source>
        <dbReference type="PROSITE" id="PS50949"/>
    </source>
</evidence>
<gene>
    <name evidence="5" type="ORF">Aple_067960</name>
</gene>
<dbReference type="InterPro" id="IPR000524">
    <property type="entry name" value="Tscrpt_reg_HTH_GntR"/>
</dbReference>
<accession>A0A5M3XRD9</accession>
<dbReference type="SMART" id="SM00895">
    <property type="entry name" value="FCD"/>
    <property type="match status" value="1"/>
</dbReference>
<evidence type="ECO:0000256" key="3">
    <source>
        <dbReference type="ARBA" id="ARBA00023163"/>
    </source>
</evidence>
<sequence length="225" mass="25288">MTSVVSVATSLSSQLREMLLDGELAPGEPVRQEALAKHFGVSRVPVREALRMLESEGIVKHTPNAGYTITKLTESELKQTYIVREALETELIRAMPEVEEIDLDILRTLNDEMAAYVSAGNVGAANVTNRRFHFKIFDLCGLSLVTSFVEMAWARAAPYHILVLSAPEQAPRIFDEHLIMIEQIRTHDIDGLLATIDHHRVTGQNRVMQTLQLLRRHGRDLTEHS</sequence>
<dbReference type="InterPro" id="IPR036388">
    <property type="entry name" value="WH-like_DNA-bd_sf"/>
</dbReference>
<protein>
    <submittedName>
        <fullName evidence="5">GntR family transcriptional regulator</fullName>
    </submittedName>
</protein>
<keyword evidence="3" id="KW-0804">Transcription</keyword>
<dbReference type="Pfam" id="PF07729">
    <property type="entry name" value="FCD"/>
    <property type="match status" value="1"/>
</dbReference>
<keyword evidence="6" id="KW-1185">Reference proteome</keyword>
<dbReference type="PANTHER" id="PTHR43537:SF5">
    <property type="entry name" value="UXU OPERON TRANSCRIPTIONAL REGULATOR"/>
    <property type="match status" value="1"/>
</dbReference>
<keyword evidence="2" id="KW-0238">DNA-binding</keyword>
<name>A0A5M3XRD9_9ACTN</name>
<reference evidence="5 6" key="1">
    <citation type="submission" date="2019-10" db="EMBL/GenBank/DDBJ databases">
        <title>Whole genome shotgun sequence of Acrocarpospora pleiomorpha NBRC 16267.</title>
        <authorList>
            <person name="Ichikawa N."/>
            <person name="Kimura A."/>
            <person name="Kitahashi Y."/>
            <person name="Komaki H."/>
            <person name="Oguchi A."/>
        </authorList>
    </citation>
    <scope>NUCLEOTIDE SEQUENCE [LARGE SCALE GENOMIC DNA]</scope>
    <source>
        <strain evidence="5 6">NBRC 16267</strain>
    </source>
</reference>
<dbReference type="SMART" id="SM00345">
    <property type="entry name" value="HTH_GNTR"/>
    <property type="match status" value="1"/>
</dbReference>
<proteinExistence type="predicted"/>
<dbReference type="InterPro" id="IPR011711">
    <property type="entry name" value="GntR_C"/>
</dbReference>
<dbReference type="PROSITE" id="PS50949">
    <property type="entry name" value="HTH_GNTR"/>
    <property type="match status" value="1"/>
</dbReference>
<evidence type="ECO:0000313" key="6">
    <source>
        <dbReference type="Proteomes" id="UP000377595"/>
    </source>
</evidence>
<keyword evidence="1" id="KW-0805">Transcription regulation</keyword>
<dbReference type="GO" id="GO:0003677">
    <property type="term" value="F:DNA binding"/>
    <property type="evidence" value="ECO:0007669"/>
    <property type="project" value="UniProtKB-KW"/>
</dbReference>
<dbReference type="Proteomes" id="UP000377595">
    <property type="component" value="Unassembled WGS sequence"/>
</dbReference>
<dbReference type="GO" id="GO:0003700">
    <property type="term" value="F:DNA-binding transcription factor activity"/>
    <property type="evidence" value="ECO:0007669"/>
    <property type="project" value="InterPro"/>
</dbReference>
<dbReference type="RefSeq" id="WP_155348761.1">
    <property type="nucleotide sequence ID" value="NZ_BAAAHM010000016.1"/>
</dbReference>
<evidence type="ECO:0000256" key="1">
    <source>
        <dbReference type="ARBA" id="ARBA00023015"/>
    </source>
</evidence>
<dbReference type="InterPro" id="IPR036390">
    <property type="entry name" value="WH_DNA-bd_sf"/>
</dbReference>
<dbReference type="SUPFAM" id="SSF48008">
    <property type="entry name" value="GntR ligand-binding domain-like"/>
    <property type="match status" value="1"/>
</dbReference>
<feature type="domain" description="HTH gntR-type" evidence="4">
    <location>
        <begin position="5"/>
        <end position="72"/>
    </location>
</feature>
<dbReference type="Gene3D" id="1.10.10.10">
    <property type="entry name" value="Winged helix-like DNA-binding domain superfamily/Winged helix DNA-binding domain"/>
    <property type="match status" value="1"/>
</dbReference>
<dbReference type="Pfam" id="PF00392">
    <property type="entry name" value="GntR"/>
    <property type="match status" value="1"/>
</dbReference>
<dbReference type="EMBL" id="BLAF01000046">
    <property type="protein sequence ID" value="GES23897.1"/>
    <property type="molecule type" value="Genomic_DNA"/>
</dbReference>
<dbReference type="AlphaFoldDB" id="A0A5M3XRD9"/>
<organism evidence="5 6">
    <name type="scientific">Acrocarpospora pleiomorpha</name>
    <dbReference type="NCBI Taxonomy" id="90975"/>
    <lineage>
        <taxon>Bacteria</taxon>
        <taxon>Bacillati</taxon>
        <taxon>Actinomycetota</taxon>
        <taxon>Actinomycetes</taxon>
        <taxon>Streptosporangiales</taxon>
        <taxon>Streptosporangiaceae</taxon>
        <taxon>Acrocarpospora</taxon>
    </lineage>
</organism>
<evidence type="ECO:0000256" key="2">
    <source>
        <dbReference type="ARBA" id="ARBA00023125"/>
    </source>
</evidence>